<keyword evidence="2" id="KW-1185">Reference proteome</keyword>
<protein>
    <submittedName>
        <fullName evidence="1">Uncharacterized protein</fullName>
    </submittedName>
</protein>
<gene>
    <name evidence="1" type="ORF">TM35_000081240</name>
</gene>
<reference evidence="1 2" key="1">
    <citation type="submission" date="2017-03" db="EMBL/GenBank/DDBJ databases">
        <title>An alternative strategy for trypanosome survival in the mammalian bloodstream revealed through genome and transcriptome analysis of the ubiquitous bovine parasite Trypanosoma (Megatrypanum) theileri.</title>
        <authorList>
            <person name="Kelly S."/>
            <person name="Ivens A."/>
            <person name="Mott A."/>
            <person name="O'Neill E."/>
            <person name="Emms D."/>
            <person name="Macleod O."/>
            <person name="Voorheis P."/>
            <person name="Matthews J."/>
            <person name="Matthews K."/>
            <person name="Carrington M."/>
        </authorList>
    </citation>
    <scope>NUCLEOTIDE SEQUENCE [LARGE SCALE GENOMIC DNA]</scope>
    <source>
        <strain evidence="1">Edinburgh</strain>
    </source>
</reference>
<sequence>MVSVSKLVQVLSRLVVNPQPMFTARHAQVLLRSIPCFSLNERTREDTLNMMKLVSRCPHASEIFAQQSQICERILTTFFVERYMDDNEIEEALREVIRVVSVNTNLSIAHLLTMIRRLSYKSVQMNGSRKEVTSAMERDEALANNLLLRVINVMPKNGAQLRENGSNNFLSQKEMHKRRGTAFEKPELLFLISTLRHITATRIVNLKDSDKSIQEQQQQQQQVHTLLPSTVVESVLQCIETLPMIRYDNNVPLREDDWVLIVYLIACNEPKLHELGRRLWLQNISQLDLKKMNSYTRIPFANMLSKFLLGLRGNTKRNALILWIDIVTRPDTLMMMKSKQIHYLVLDITICTQTPMNDENGVHKSLIEGGLRAVNTLESIAPAVAVHTRLMFTRVCPLLQTPEELIKTTKQLNEILIAREKPGPNLIREVSDFLRYVRRKDQVDNKTYFAVIISLAEYVLDLLERSPSLDQDYTTALLPAFTTFASTLRSLEVMESISTEKEKEKEKEKVDKKETFNLLRNLLEKISDAFLRHHTLQSETSLISILLQIMELLGFASNTQYTTAVRELVISAFRAAPSKKEDDPFINSAQNCYDLLLRSIHFHVVDAEVLSAAFTAVRHCTDATALRNMSWEQRALMLDRAAAVYRDISHLLPTVKEARRLAKHMLSVAAVVASEKVPTRTPRPHLEKSQEEVERKFMRRCAQTMWSLVLRVSLTPIPRTPVDHYLTPLLRFASRHWVAAELISGKKKSKEKEEKVLLDGELSQEIMDVMLPVLHQVMVTVFTDRATFFANIRRNRLILETACEILHRNRHYIAPSVWLNVQRTILYMPPPHSSLHTAVMRLSLKNALLHIKTCGDATTVIDPKGIADMFSFSDLIDDVELRVYLITLAEEQLEKMEEGRLLKDGENTTEPTSEEKALLIGFNKILSTLRRGSVLYY</sequence>
<dbReference type="AlphaFoldDB" id="A0A1X0P051"/>
<evidence type="ECO:0000313" key="2">
    <source>
        <dbReference type="Proteomes" id="UP000192257"/>
    </source>
</evidence>
<organism evidence="1 2">
    <name type="scientific">Trypanosoma theileri</name>
    <dbReference type="NCBI Taxonomy" id="67003"/>
    <lineage>
        <taxon>Eukaryota</taxon>
        <taxon>Discoba</taxon>
        <taxon>Euglenozoa</taxon>
        <taxon>Kinetoplastea</taxon>
        <taxon>Metakinetoplastina</taxon>
        <taxon>Trypanosomatida</taxon>
        <taxon>Trypanosomatidae</taxon>
        <taxon>Trypanosoma</taxon>
    </lineage>
</organism>
<dbReference type="VEuPathDB" id="TriTrypDB:TM35_000081240"/>
<evidence type="ECO:0000313" key="1">
    <source>
        <dbReference type="EMBL" id="ORC90326.1"/>
    </source>
</evidence>
<dbReference type="RefSeq" id="XP_028884392.1">
    <property type="nucleotide sequence ID" value="XM_029023989.1"/>
</dbReference>
<proteinExistence type="predicted"/>
<comment type="caution">
    <text evidence="1">The sequence shown here is derived from an EMBL/GenBank/DDBJ whole genome shotgun (WGS) entry which is preliminary data.</text>
</comment>
<dbReference type="EMBL" id="NBCO01000008">
    <property type="protein sequence ID" value="ORC90326.1"/>
    <property type="molecule type" value="Genomic_DNA"/>
</dbReference>
<dbReference type="Proteomes" id="UP000192257">
    <property type="component" value="Unassembled WGS sequence"/>
</dbReference>
<accession>A0A1X0P051</accession>
<dbReference type="OrthoDB" id="241680at2759"/>
<dbReference type="GeneID" id="39983769"/>
<name>A0A1X0P051_9TRYP</name>